<keyword evidence="2" id="KW-0812">Transmembrane</keyword>
<evidence type="ECO:0000256" key="1">
    <source>
        <dbReference type="ARBA" id="ARBA00004479"/>
    </source>
</evidence>
<keyword evidence="6" id="KW-0472">Membrane</keyword>
<proteinExistence type="predicted"/>
<dbReference type="STRING" id="69332.A0A388K6J0"/>
<dbReference type="PANTHER" id="PTHR11884:SF1">
    <property type="entry name" value="GOLGI APPARATUS PROTEIN 1"/>
    <property type="match status" value="1"/>
</dbReference>
<dbReference type="Gramene" id="GBG65563">
    <property type="protein sequence ID" value="GBG65563"/>
    <property type="gene ID" value="CBR_g51447"/>
</dbReference>
<keyword evidence="3 8" id="KW-0732">Signal</keyword>
<dbReference type="InterPro" id="IPR001893">
    <property type="entry name" value="Cys-rich_GLG1_repeat"/>
</dbReference>
<dbReference type="PROSITE" id="PS51289">
    <property type="entry name" value="GLG1_C_RICH"/>
    <property type="match status" value="1"/>
</dbReference>
<keyword evidence="4" id="KW-0677">Repeat</keyword>
<reference evidence="9 10" key="1">
    <citation type="journal article" date="2018" name="Cell">
        <title>The Chara Genome: Secondary Complexity and Implications for Plant Terrestrialization.</title>
        <authorList>
            <person name="Nishiyama T."/>
            <person name="Sakayama H."/>
            <person name="Vries J.D."/>
            <person name="Buschmann H."/>
            <person name="Saint-Marcoux D."/>
            <person name="Ullrich K.K."/>
            <person name="Haas F.B."/>
            <person name="Vanderstraeten L."/>
            <person name="Becker D."/>
            <person name="Lang D."/>
            <person name="Vosolsobe S."/>
            <person name="Rombauts S."/>
            <person name="Wilhelmsson P.K.I."/>
            <person name="Janitza P."/>
            <person name="Kern R."/>
            <person name="Heyl A."/>
            <person name="Rumpler F."/>
            <person name="Villalobos L.I.A.C."/>
            <person name="Clay J.M."/>
            <person name="Skokan R."/>
            <person name="Toyoda A."/>
            <person name="Suzuki Y."/>
            <person name="Kagoshima H."/>
            <person name="Schijlen E."/>
            <person name="Tajeshwar N."/>
            <person name="Catarino B."/>
            <person name="Hetherington A.J."/>
            <person name="Saltykova A."/>
            <person name="Bonnot C."/>
            <person name="Breuninger H."/>
            <person name="Symeonidi A."/>
            <person name="Radhakrishnan G.V."/>
            <person name="Van Nieuwerburgh F."/>
            <person name="Deforce D."/>
            <person name="Chang C."/>
            <person name="Karol K.G."/>
            <person name="Hedrich R."/>
            <person name="Ulvskov P."/>
            <person name="Glockner G."/>
            <person name="Delwiche C.F."/>
            <person name="Petrasek J."/>
            <person name="Van de Peer Y."/>
            <person name="Friml J."/>
            <person name="Beilby M."/>
            <person name="Dolan L."/>
            <person name="Kohara Y."/>
            <person name="Sugano S."/>
            <person name="Fujiyama A."/>
            <person name="Delaux P.-M."/>
            <person name="Quint M."/>
            <person name="TheiBen G."/>
            <person name="Hagemann M."/>
            <person name="Harholt J."/>
            <person name="Dunand C."/>
            <person name="Zachgo S."/>
            <person name="Langdale J."/>
            <person name="Maumus F."/>
            <person name="Straeten D.V.D."/>
            <person name="Gould S.B."/>
            <person name="Rensing S.A."/>
        </authorList>
    </citation>
    <scope>NUCLEOTIDE SEQUENCE [LARGE SCALE GENOMIC DNA]</scope>
    <source>
        <strain evidence="9 10">S276</strain>
    </source>
</reference>
<name>A0A388K6J0_CHABU</name>
<keyword evidence="10" id="KW-1185">Reference proteome</keyword>
<dbReference type="EMBL" id="BFEA01000063">
    <property type="protein sequence ID" value="GBG65563.1"/>
    <property type="molecule type" value="Genomic_DNA"/>
</dbReference>
<evidence type="ECO:0000256" key="4">
    <source>
        <dbReference type="ARBA" id="ARBA00022737"/>
    </source>
</evidence>
<evidence type="ECO:0000256" key="2">
    <source>
        <dbReference type="ARBA" id="ARBA00022692"/>
    </source>
</evidence>
<comment type="caution">
    <text evidence="9">The sequence shown here is derived from an EMBL/GenBank/DDBJ whole genome shotgun (WGS) entry which is preliminary data.</text>
</comment>
<evidence type="ECO:0000256" key="8">
    <source>
        <dbReference type="SAM" id="SignalP"/>
    </source>
</evidence>
<evidence type="ECO:0008006" key="11">
    <source>
        <dbReference type="Google" id="ProtNLM"/>
    </source>
</evidence>
<dbReference type="Pfam" id="PF00839">
    <property type="entry name" value="Cys_rich_FGFR"/>
    <property type="match status" value="3"/>
</dbReference>
<keyword evidence="7" id="KW-0325">Glycoprotein</keyword>
<accession>A0A388K6J0</accession>
<gene>
    <name evidence="9" type="ORF">CBR_g51447</name>
</gene>
<dbReference type="Proteomes" id="UP000265515">
    <property type="component" value="Unassembled WGS sequence"/>
</dbReference>
<keyword evidence="5" id="KW-1133">Transmembrane helix</keyword>
<evidence type="ECO:0000256" key="3">
    <source>
        <dbReference type="ARBA" id="ARBA00022729"/>
    </source>
</evidence>
<feature type="signal peptide" evidence="8">
    <location>
        <begin position="1"/>
        <end position="22"/>
    </location>
</feature>
<comment type="subcellular location">
    <subcellularLocation>
        <location evidence="1">Membrane</location>
        <topology evidence="1">Single-pass type I membrane protein</topology>
    </subcellularLocation>
</comment>
<protein>
    <recommendedName>
        <fullName evidence="11">Golgi apparatus protein 1</fullName>
    </recommendedName>
</protein>
<dbReference type="InterPro" id="IPR017873">
    <property type="entry name" value="Cys-rich_GLG1_repeat_euk"/>
</dbReference>
<dbReference type="PANTHER" id="PTHR11884">
    <property type="entry name" value="SELECTIN LIGAND RELATED"/>
    <property type="match status" value="1"/>
</dbReference>
<evidence type="ECO:0000256" key="5">
    <source>
        <dbReference type="ARBA" id="ARBA00022989"/>
    </source>
</evidence>
<evidence type="ECO:0000313" key="10">
    <source>
        <dbReference type="Proteomes" id="UP000265515"/>
    </source>
</evidence>
<sequence>MGRTILMCMVLFNLLSVVPTEGNSAAEGGGEEDNGVRYIPILERICAEDLKRLCPSLLGKSENISNCEVTDCISKHLWKEREARSKAESQVSSECNDAVALFQRQRGYDLTLDKRLWDVCGDEANMMVLPQFAIFDLLKTPVGVESLHLSEACQEEVFLRKRDSVYDYRIDNKMAANCEEDAKKLCKRVPPKEGHVQECLRKHVENKTISYKCNAELYRQERESADDWRLNLPLWRACLDDRQKFCPNVEDGKSRVLDCLEDHRYNLSKPCFEVFDKKMLRRSVDYRFDYHVAIGCGEDLDKVCKPSGTDLKDELPTDAGVLQCLQDNIEKLMQESCYKAVTRVIKRASEDLRFDHRTYDWCQDKQTHCLYTKVMEKPLDEAVTPDCEANVLHDMDAVGDHYCYNFPLRRECAGDISRLCSTASKSLRRSFLMRRCHGSVLQCLWKKAGEIKSKECHKELMFHQQMLEFLDARDRATTKLERAMPAIDSREEA</sequence>
<dbReference type="InterPro" id="IPR039728">
    <property type="entry name" value="GLG1"/>
</dbReference>
<dbReference type="AlphaFoldDB" id="A0A388K6J0"/>
<evidence type="ECO:0000256" key="6">
    <source>
        <dbReference type="ARBA" id="ARBA00023136"/>
    </source>
</evidence>
<evidence type="ECO:0000313" key="9">
    <source>
        <dbReference type="EMBL" id="GBG65563.1"/>
    </source>
</evidence>
<feature type="chain" id="PRO_5017368606" description="Golgi apparatus protein 1" evidence="8">
    <location>
        <begin position="23"/>
        <end position="493"/>
    </location>
</feature>
<organism evidence="9 10">
    <name type="scientific">Chara braunii</name>
    <name type="common">Braun's stonewort</name>
    <dbReference type="NCBI Taxonomy" id="69332"/>
    <lineage>
        <taxon>Eukaryota</taxon>
        <taxon>Viridiplantae</taxon>
        <taxon>Streptophyta</taxon>
        <taxon>Charophyceae</taxon>
        <taxon>Charales</taxon>
        <taxon>Characeae</taxon>
        <taxon>Chara</taxon>
    </lineage>
</organism>
<dbReference type="GO" id="GO:0000139">
    <property type="term" value="C:Golgi membrane"/>
    <property type="evidence" value="ECO:0007669"/>
    <property type="project" value="InterPro"/>
</dbReference>
<dbReference type="OrthoDB" id="2015434at2759"/>
<evidence type="ECO:0000256" key="7">
    <source>
        <dbReference type="ARBA" id="ARBA00023180"/>
    </source>
</evidence>